<dbReference type="Proteomes" id="UP001057753">
    <property type="component" value="Unassembled WGS sequence"/>
</dbReference>
<accession>A0A9Q4FZF0</accession>
<sequence>MILKIDLFKSTPYDKVENEILGLNSFVMYGYDEVTEDFESVEGYTLEQGFIDEMSY</sequence>
<dbReference type="AlphaFoldDB" id="A0A9Q4FZF0"/>
<reference evidence="1" key="1">
    <citation type="submission" date="2020-06" db="EMBL/GenBank/DDBJ databases">
        <title>Insight into the genomes of haloalkaliphilic bacilli from Kenyan soda lakes.</title>
        <authorList>
            <person name="Mwirichia R."/>
            <person name="Villamizar G.C."/>
            <person name="Poehlein A."/>
            <person name="Mugweru J."/>
            <person name="Kipnyargis A."/>
            <person name="Kiplimo D."/>
            <person name="Orwa P."/>
            <person name="Daniel R."/>
        </authorList>
    </citation>
    <scope>NUCLEOTIDE SEQUENCE</scope>
    <source>
        <strain evidence="1">B1096_S55</strain>
    </source>
</reference>
<dbReference type="RefSeq" id="WP_257821751.1">
    <property type="nucleotide sequence ID" value="NZ_JABXYM010000001.1"/>
</dbReference>
<keyword evidence="2" id="KW-1185">Reference proteome</keyword>
<gene>
    <name evidence="1" type="ORF">HXA33_12425</name>
</gene>
<organism evidence="1 2">
    <name type="scientific">Salipaludibacillus agaradhaerens</name>
    <name type="common">Bacillus agaradhaerens</name>
    <dbReference type="NCBI Taxonomy" id="76935"/>
    <lineage>
        <taxon>Bacteria</taxon>
        <taxon>Bacillati</taxon>
        <taxon>Bacillota</taxon>
        <taxon>Bacilli</taxon>
        <taxon>Bacillales</taxon>
        <taxon>Bacillaceae</taxon>
    </lineage>
</organism>
<dbReference type="EMBL" id="JABXYM010000001">
    <property type="protein sequence ID" value="MCR6097351.1"/>
    <property type="molecule type" value="Genomic_DNA"/>
</dbReference>
<name>A0A9Q4FZF0_SALAG</name>
<protein>
    <submittedName>
        <fullName evidence="1">Uncharacterized protein</fullName>
    </submittedName>
</protein>
<evidence type="ECO:0000313" key="2">
    <source>
        <dbReference type="Proteomes" id="UP001057753"/>
    </source>
</evidence>
<comment type="caution">
    <text evidence="1">The sequence shown here is derived from an EMBL/GenBank/DDBJ whole genome shotgun (WGS) entry which is preliminary data.</text>
</comment>
<proteinExistence type="predicted"/>
<evidence type="ECO:0000313" key="1">
    <source>
        <dbReference type="EMBL" id="MCR6097351.1"/>
    </source>
</evidence>